<dbReference type="SUPFAM" id="SSF49464">
    <property type="entry name" value="Carboxypeptidase regulatory domain-like"/>
    <property type="match status" value="1"/>
</dbReference>
<dbReference type="GO" id="GO:0006826">
    <property type="term" value="P:iron ion transport"/>
    <property type="evidence" value="ECO:0007669"/>
    <property type="project" value="UniProtKB-KW"/>
</dbReference>
<keyword evidence="10 11" id="KW-0998">Cell outer membrane</keyword>
<keyword evidence="15" id="KW-1185">Reference proteome</keyword>
<dbReference type="PANTHER" id="PTHR32552:SF81">
    <property type="entry name" value="TONB-DEPENDENT OUTER MEMBRANE RECEPTOR"/>
    <property type="match status" value="1"/>
</dbReference>
<evidence type="ECO:0000313" key="15">
    <source>
        <dbReference type="Proteomes" id="UP000321907"/>
    </source>
</evidence>
<feature type="chain" id="PRO_5023044480" evidence="12">
    <location>
        <begin position="21"/>
        <end position="1034"/>
    </location>
</feature>
<evidence type="ECO:0000256" key="5">
    <source>
        <dbReference type="ARBA" id="ARBA00022692"/>
    </source>
</evidence>
<dbReference type="RefSeq" id="WP_147929380.1">
    <property type="nucleotide sequence ID" value="NZ_VOXD01000004.1"/>
</dbReference>
<keyword evidence="12" id="KW-0732">Signal</keyword>
<dbReference type="AlphaFoldDB" id="A0A5C7FI62"/>
<feature type="signal peptide" evidence="12">
    <location>
        <begin position="1"/>
        <end position="20"/>
    </location>
</feature>
<dbReference type="Gene3D" id="2.60.40.1120">
    <property type="entry name" value="Carboxypeptidase-like, regulatory domain"/>
    <property type="match status" value="1"/>
</dbReference>
<dbReference type="Gene3D" id="2.40.170.20">
    <property type="entry name" value="TonB-dependent receptor, beta-barrel domain"/>
    <property type="match status" value="1"/>
</dbReference>
<dbReference type="Gene3D" id="2.170.130.10">
    <property type="entry name" value="TonB-dependent receptor, plug domain"/>
    <property type="match status" value="1"/>
</dbReference>
<keyword evidence="6" id="KW-0408">Iron</keyword>
<evidence type="ECO:0000256" key="8">
    <source>
        <dbReference type="ARBA" id="ARBA00023077"/>
    </source>
</evidence>
<keyword evidence="2 11" id="KW-0813">Transport</keyword>
<comment type="caution">
    <text evidence="14">The sequence shown here is derived from an EMBL/GenBank/DDBJ whole genome shotgun (WGS) entry which is preliminary data.</text>
</comment>
<dbReference type="NCBIfam" id="TIGR04057">
    <property type="entry name" value="SusC_RagA_signa"/>
    <property type="match status" value="1"/>
</dbReference>
<feature type="domain" description="TonB-dependent receptor plug" evidence="13">
    <location>
        <begin position="113"/>
        <end position="232"/>
    </location>
</feature>
<dbReference type="Pfam" id="PF07715">
    <property type="entry name" value="Plug"/>
    <property type="match status" value="1"/>
</dbReference>
<evidence type="ECO:0000256" key="3">
    <source>
        <dbReference type="ARBA" id="ARBA00022452"/>
    </source>
</evidence>
<dbReference type="PANTHER" id="PTHR32552">
    <property type="entry name" value="FERRICHROME IRON RECEPTOR-RELATED"/>
    <property type="match status" value="1"/>
</dbReference>
<evidence type="ECO:0000256" key="10">
    <source>
        <dbReference type="ARBA" id="ARBA00023237"/>
    </source>
</evidence>
<evidence type="ECO:0000256" key="12">
    <source>
        <dbReference type="SAM" id="SignalP"/>
    </source>
</evidence>
<evidence type="ECO:0000256" key="1">
    <source>
        <dbReference type="ARBA" id="ARBA00004571"/>
    </source>
</evidence>
<name>A0A5C7FI62_9BACT</name>
<dbReference type="Pfam" id="PF13715">
    <property type="entry name" value="CarbopepD_reg_2"/>
    <property type="match status" value="1"/>
</dbReference>
<dbReference type="InterPro" id="IPR012910">
    <property type="entry name" value="Plug_dom"/>
</dbReference>
<accession>A0A5C7FI62</accession>
<dbReference type="GO" id="GO:0009279">
    <property type="term" value="C:cell outer membrane"/>
    <property type="evidence" value="ECO:0007669"/>
    <property type="project" value="UniProtKB-SubCell"/>
</dbReference>
<keyword evidence="3 11" id="KW-1134">Transmembrane beta strand</keyword>
<dbReference type="OrthoDB" id="9768177at2"/>
<reference evidence="14 15" key="1">
    <citation type="submission" date="2019-08" db="EMBL/GenBank/DDBJ databases">
        <title>Lewinella sp. strain SSH13 Genome sequencing and assembly.</title>
        <authorList>
            <person name="Kim I."/>
        </authorList>
    </citation>
    <scope>NUCLEOTIDE SEQUENCE [LARGE SCALE GENOMIC DNA]</scope>
    <source>
        <strain evidence="14 15">SSH13</strain>
    </source>
</reference>
<organism evidence="14 15">
    <name type="scientific">Neolewinella aurantiaca</name>
    <dbReference type="NCBI Taxonomy" id="2602767"/>
    <lineage>
        <taxon>Bacteria</taxon>
        <taxon>Pseudomonadati</taxon>
        <taxon>Bacteroidota</taxon>
        <taxon>Saprospiria</taxon>
        <taxon>Saprospirales</taxon>
        <taxon>Lewinellaceae</taxon>
        <taxon>Neolewinella</taxon>
    </lineage>
</organism>
<dbReference type="InterPro" id="IPR036942">
    <property type="entry name" value="Beta-barrel_TonB_sf"/>
</dbReference>
<evidence type="ECO:0000259" key="13">
    <source>
        <dbReference type="Pfam" id="PF07715"/>
    </source>
</evidence>
<dbReference type="InterPro" id="IPR008969">
    <property type="entry name" value="CarboxyPept-like_regulatory"/>
</dbReference>
<dbReference type="EMBL" id="VOXD01000004">
    <property type="protein sequence ID" value="TXF90922.1"/>
    <property type="molecule type" value="Genomic_DNA"/>
</dbReference>
<evidence type="ECO:0000256" key="11">
    <source>
        <dbReference type="PROSITE-ProRule" id="PRU01360"/>
    </source>
</evidence>
<dbReference type="NCBIfam" id="TIGR04056">
    <property type="entry name" value="OMP_RagA_SusC"/>
    <property type="match status" value="1"/>
</dbReference>
<dbReference type="PROSITE" id="PS52016">
    <property type="entry name" value="TONB_DEPENDENT_REC_3"/>
    <property type="match status" value="1"/>
</dbReference>
<comment type="similarity">
    <text evidence="11">Belongs to the TonB-dependent receptor family.</text>
</comment>
<keyword evidence="9 11" id="KW-0472">Membrane</keyword>
<evidence type="ECO:0000256" key="4">
    <source>
        <dbReference type="ARBA" id="ARBA00022496"/>
    </source>
</evidence>
<proteinExistence type="inferred from homology"/>
<dbReference type="SUPFAM" id="SSF56935">
    <property type="entry name" value="Porins"/>
    <property type="match status" value="1"/>
</dbReference>
<protein>
    <submittedName>
        <fullName evidence="14">TonB-dependent receptor</fullName>
    </submittedName>
</protein>
<evidence type="ECO:0000313" key="14">
    <source>
        <dbReference type="EMBL" id="TXF90922.1"/>
    </source>
</evidence>
<evidence type="ECO:0000256" key="7">
    <source>
        <dbReference type="ARBA" id="ARBA00023065"/>
    </source>
</evidence>
<dbReference type="InterPro" id="IPR039426">
    <property type="entry name" value="TonB-dep_rcpt-like"/>
</dbReference>
<evidence type="ECO:0000256" key="2">
    <source>
        <dbReference type="ARBA" id="ARBA00022448"/>
    </source>
</evidence>
<keyword evidence="7" id="KW-0406">Ion transport</keyword>
<sequence>MRLPLLLLLFALSASLTAQRTITGTVTSASDNESLLGVYILIKGTTSGTVTDLDGNYSITVPDGADVLVFSYTGFATQEVEIGVQSVIDVTLSEGTNLNEVIVVGYGEQKRGDITVALSNVSSDDLNASVVTSVDQALQGRAAGVTIMASSGQPGAAPRVNIRGATSVTASSDPLYVIDGVPMVTEDNSNLFTGGYQFSSISDINPNDIASIQVLKDASATAIYGSRGANGVILINTKRGASGEANIDFEVSTGWQAPTRVIDMMDSRQFIVMMNEAAANDGLPADWFSNPDNFNFIGNPDDPELQNTDWYGEILRNDAPISEYSLSARGGNENLRYFVSGGYLDQEGYQKGTGFTRMSARANLDASLNDKLTVGVTTFVSRSNAESTIGDNSLYGVMINALAADPTMPVLEDDGSYANPFNYYSWWAFENPRAATDLYERNTITNRYLGTVYGELELATNLKFRSSWSVDYQFLKDNLFYPSNTFQSIRGGISGEAQYSSAESLTWINENILTYNFLLGGRHSLDLLGGFTMQENTRDFVDINGQNFATDVLGGLELASDITDGGTFGTGWGLKSYLGRINYNFDEKYYVTLSARADGSSRFGENNRYGVFPSVALAWRLSGENFLATSSWLYDAKLRASYGISGNQEGISNFASRSLWSISGQFAGTPSSRPDQLGNSELGWESTSQLNLGLDLSVLDGRVNFTFDYFNKSTTDLLLRSIVPATSGYTTAFRNIGEVRNTGLEFSLNTVNLTTPGGFKWTTDFNISTIENEVVKLEQDEQVQGDGHILQEGEPLGSFFLIPFEGVDPQTGNSIFTDLNEDGIINNDDRAIPRDADGKNLSIWPDYFGGITNTFSYKGFSLSAFLQFSKGNYVNNHSRFAQEQVGWSFNYGGFFLPYGNNTQRVEDNRWRQPGDQTDIPRASLGYSFDSDGNVIEELPQNWQEYSTQWLEDASYLRLKTLQVSYDLPSALFEAIPLRSARVFFRGQNLFTATDYLGVDPEVNSRGGNSVLTPGEDFGGLGQAKSYVFGLKVGL</sequence>
<keyword evidence="8" id="KW-0798">TonB box</keyword>
<keyword evidence="4" id="KW-0410">Iron transport</keyword>
<keyword evidence="5 11" id="KW-0812">Transmembrane</keyword>
<comment type="subcellular location">
    <subcellularLocation>
        <location evidence="1 11">Cell outer membrane</location>
        <topology evidence="1 11">Multi-pass membrane protein</topology>
    </subcellularLocation>
</comment>
<dbReference type="InterPro" id="IPR037066">
    <property type="entry name" value="Plug_dom_sf"/>
</dbReference>
<keyword evidence="14" id="KW-0675">Receptor</keyword>
<evidence type="ECO:0000256" key="6">
    <source>
        <dbReference type="ARBA" id="ARBA00023004"/>
    </source>
</evidence>
<gene>
    <name evidence="14" type="ORF">FUA23_03740</name>
</gene>
<dbReference type="InterPro" id="IPR023997">
    <property type="entry name" value="TonB-dep_OMP_SusC/RagA_CS"/>
</dbReference>
<evidence type="ECO:0000256" key="9">
    <source>
        <dbReference type="ARBA" id="ARBA00023136"/>
    </source>
</evidence>
<dbReference type="Proteomes" id="UP000321907">
    <property type="component" value="Unassembled WGS sequence"/>
</dbReference>
<dbReference type="InterPro" id="IPR023996">
    <property type="entry name" value="TonB-dep_OMP_SusC/RagA"/>
</dbReference>